<evidence type="ECO:0000256" key="3">
    <source>
        <dbReference type="ARBA" id="ARBA00022793"/>
    </source>
</evidence>
<keyword evidence="6 11" id="KW-0865">Zymogen</keyword>
<keyword evidence="2 11" id="KW-0444">Lipid biosynthesis</keyword>
<dbReference type="RefSeq" id="WP_345213734.1">
    <property type="nucleotide sequence ID" value="NZ_BAABFT010000020.1"/>
</dbReference>
<evidence type="ECO:0000256" key="2">
    <source>
        <dbReference type="ARBA" id="ARBA00022516"/>
    </source>
</evidence>
<name>A0ABP8HE47_9SPHI</name>
<dbReference type="InterPro" id="IPR003817">
    <property type="entry name" value="PS_Dcarbxylase"/>
</dbReference>
<gene>
    <name evidence="11" type="primary">psd</name>
    <name evidence="13" type="ORF">GCM10023149_47870</name>
</gene>
<feature type="chain" id="PRO_5044946416" description="Phosphatidylserine decarboxylase alpha chain" evidence="11">
    <location>
        <begin position="188"/>
        <end position="234"/>
    </location>
</feature>
<comment type="caution">
    <text evidence="13">The sequence shown here is derived from an EMBL/GenBank/DDBJ whole genome shotgun (WGS) entry which is preliminary data.</text>
</comment>
<dbReference type="PANTHER" id="PTHR35809">
    <property type="entry name" value="ARCHAETIDYLSERINE DECARBOXYLASE PROENZYME-RELATED"/>
    <property type="match status" value="1"/>
</dbReference>
<keyword evidence="5 11" id="KW-0472">Membrane</keyword>
<keyword evidence="9 11" id="KW-1208">Phospholipid metabolism</keyword>
<keyword evidence="10 11" id="KW-0670">Pyruvate</keyword>
<keyword evidence="3 11" id="KW-0210">Decarboxylase</keyword>
<comment type="subcellular location">
    <subcellularLocation>
        <location evidence="11">Cell membrane</location>
        <topology evidence="11">Peripheral membrane protein</topology>
    </subcellularLocation>
</comment>
<keyword evidence="7 11" id="KW-0594">Phospholipid biosynthesis</keyword>
<dbReference type="InterPro" id="IPR033175">
    <property type="entry name" value="PSD-A"/>
</dbReference>
<evidence type="ECO:0000256" key="10">
    <source>
        <dbReference type="ARBA" id="ARBA00023317"/>
    </source>
</evidence>
<feature type="transmembrane region" description="Helical" evidence="12">
    <location>
        <begin position="7"/>
        <end position="29"/>
    </location>
</feature>
<feature type="site" description="Cleavage (non-hydrolytic); by autocatalysis" evidence="11">
    <location>
        <begin position="187"/>
        <end position="188"/>
    </location>
</feature>
<evidence type="ECO:0000313" key="13">
    <source>
        <dbReference type="EMBL" id="GAA4338085.1"/>
    </source>
</evidence>
<sequence length="234" mass="26474">MTFHKEGYTSLAICILFIFVLNALIQFYFPQAYALKWVIYILSFLLFAIIVQFFRSPSITIAKDETQVLCPADGKVVVIEETEETEYFKDKRIQLSVFMSPVNVHVNRNPIAGVVKFFKYHPGKYLVAWHPKSSTENERTTIVIENNVGIPVLFRQIAGALARRIVWYVKEGDVVEQGDQFGFIKFGSRVDLFLPLGTKINVNIGDVVKGGRTVLAELQPAVKAPKTEAKKKTV</sequence>
<evidence type="ECO:0000313" key="14">
    <source>
        <dbReference type="Proteomes" id="UP001500582"/>
    </source>
</evidence>
<dbReference type="NCBIfam" id="NF003678">
    <property type="entry name" value="PRK05305.1-2"/>
    <property type="match status" value="1"/>
</dbReference>
<evidence type="ECO:0000256" key="6">
    <source>
        <dbReference type="ARBA" id="ARBA00023145"/>
    </source>
</evidence>
<evidence type="ECO:0000256" key="9">
    <source>
        <dbReference type="ARBA" id="ARBA00023264"/>
    </source>
</evidence>
<proteinExistence type="inferred from homology"/>
<keyword evidence="8 11" id="KW-0456">Lyase</keyword>
<evidence type="ECO:0000256" key="11">
    <source>
        <dbReference type="HAMAP-Rule" id="MF_00664"/>
    </source>
</evidence>
<organism evidence="13 14">
    <name type="scientific">Mucilaginibacter gynuensis</name>
    <dbReference type="NCBI Taxonomy" id="1302236"/>
    <lineage>
        <taxon>Bacteria</taxon>
        <taxon>Pseudomonadati</taxon>
        <taxon>Bacteroidota</taxon>
        <taxon>Sphingobacteriia</taxon>
        <taxon>Sphingobacteriales</taxon>
        <taxon>Sphingobacteriaceae</taxon>
        <taxon>Mucilaginibacter</taxon>
    </lineage>
</organism>
<dbReference type="HAMAP" id="MF_00664">
    <property type="entry name" value="PS_decarb_PSD_A"/>
    <property type="match status" value="1"/>
</dbReference>
<reference evidence="14" key="1">
    <citation type="journal article" date="2019" name="Int. J. Syst. Evol. Microbiol.">
        <title>The Global Catalogue of Microorganisms (GCM) 10K type strain sequencing project: providing services to taxonomists for standard genome sequencing and annotation.</title>
        <authorList>
            <consortium name="The Broad Institute Genomics Platform"/>
            <consortium name="The Broad Institute Genome Sequencing Center for Infectious Disease"/>
            <person name="Wu L."/>
            <person name="Ma J."/>
        </authorList>
    </citation>
    <scope>NUCLEOTIDE SEQUENCE [LARGE SCALE GENOMIC DNA]</scope>
    <source>
        <strain evidence="14">JCM 17705</strain>
    </source>
</reference>
<dbReference type="NCBIfam" id="NF003685">
    <property type="entry name" value="PRK05305.2-5"/>
    <property type="match status" value="1"/>
</dbReference>
<evidence type="ECO:0000256" key="12">
    <source>
        <dbReference type="SAM" id="Phobius"/>
    </source>
</evidence>
<feature type="active site" description="Schiff-base intermediate with substrate; via pyruvic acid" evidence="11">
    <location>
        <position position="188"/>
    </location>
</feature>
<dbReference type="EC" id="4.1.1.65" evidence="11"/>
<comment type="PTM">
    <text evidence="11">Is synthesized initially as an inactive proenzyme. Formation of the active enzyme involves a self-maturation process in which the active site pyruvoyl group is generated from an internal serine residue via an autocatalytic post-translational modification. Two non-identical subunits are generated from the proenzyme in this reaction, and the pyruvate is formed at the N-terminus of the alpha chain, which is derived from the carboxyl end of the proenzyme. The post-translation cleavage follows an unusual pathway, termed non-hydrolytic serinolysis, in which the side chain hydroxyl group of the serine supplies its oxygen atom to form the C-terminus of the beta chain, while the remainder of the serine residue undergoes an oxidative deamination to produce ammonia and the pyruvoyl prosthetic group on the alpha chain.</text>
</comment>
<evidence type="ECO:0000256" key="8">
    <source>
        <dbReference type="ARBA" id="ARBA00023239"/>
    </source>
</evidence>
<keyword evidence="12" id="KW-0812">Transmembrane</keyword>
<evidence type="ECO:0000256" key="4">
    <source>
        <dbReference type="ARBA" id="ARBA00023098"/>
    </source>
</evidence>
<evidence type="ECO:0000256" key="5">
    <source>
        <dbReference type="ARBA" id="ARBA00023136"/>
    </source>
</evidence>
<feature type="chain" id="PRO_5044946417" description="Phosphatidylserine decarboxylase beta chain" evidence="11">
    <location>
        <begin position="1"/>
        <end position="187"/>
    </location>
</feature>
<dbReference type="EMBL" id="BAABFT010000020">
    <property type="protein sequence ID" value="GAA4338085.1"/>
    <property type="molecule type" value="Genomic_DNA"/>
</dbReference>
<evidence type="ECO:0000256" key="7">
    <source>
        <dbReference type="ARBA" id="ARBA00023209"/>
    </source>
</evidence>
<dbReference type="PANTHER" id="PTHR35809:SF1">
    <property type="entry name" value="ARCHAETIDYLSERINE DECARBOXYLASE PROENZYME-RELATED"/>
    <property type="match status" value="1"/>
</dbReference>
<keyword evidence="12" id="KW-1133">Transmembrane helix</keyword>
<comment type="function">
    <text evidence="11">Catalyzes the formation of phosphatidylethanolamine (PtdEtn) from phosphatidylserine (PtdSer).</text>
</comment>
<comment type="catalytic activity">
    <reaction evidence="11">
        <text>a 1,2-diacyl-sn-glycero-3-phospho-L-serine + H(+) = a 1,2-diacyl-sn-glycero-3-phosphoethanolamine + CO2</text>
        <dbReference type="Rhea" id="RHEA:20828"/>
        <dbReference type="ChEBI" id="CHEBI:15378"/>
        <dbReference type="ChEBI" id="CHEBI:16526"/>
        <dbReference type="ChEBI" id="CHEBI:57262"/>
        <dbReference type="ChEBI" id="CHEBI:64612"/>
        <dbReference type="EC" id="4.1.1.65"/>
    </reaction>
</comment>
<keyword evidence="14" id="KW-1185">Reference proteome</keyword>
<feature type="modified residue" description="Pyruvic acid (Ser); by autocatalysis" evidence="11">
    <location>
        <position position="188"/>
    </location>
</feature>
<comment type="pathway">
    <text evidence="11">Phospholipid metabolism; phosphatidylethanolamine biosynthesis; phosphatidylethanolamine from CDP-diacylglycerol: step 2/2.</text>
</comment>
<evidence type="ECO:0000256" key="1">
    <source>
        <dbReference type="ARBA" id="ARBA00022475"/>
    </source>
</evidence>
<comment type="similarity">
    <text evidence="11">Belongs to the phosphatidylserine decarboxylase family. PSD-A subfamily.</text>
</comment>
<keyword evidence="4 11" id="KW-0443">Lipid metabolism</keyword>
<comment type="subunit">
    <text evidence="11">Heterodimer of a large membrane-associated beta subunit and a small pyruvoyl-containing alpha subunit.</text>
</comment>
<dbReference type="Pfam" id="PF02666">
    <property type="entry name" value="PS_Dcarbxylase"/>
    <property type="match status" value="1"/>
</dbReference>
<keyword evidence="1 11" id="KW-1003">Cell membrane</keyword>
<accession>A0ABP8HE47</accession>
<protein>
    <recommendedName>
        <fullName evidence="11">Phosphatidylserine decarboxylase proenzyme</fullName>
        <ecNumber evidence="11">4.1.1.65</ecNumber>
    </recommendedName>
    <component>
        <recommendedName>
            <fullName evidence="11">Phosphatidylserine decarboxylase alpha chain</fullName>
        </recommendedName>
    </component>
    <component>
        <recommendedName>
            <fullName evidence="11">Phosphatidylserine decarboxylase beta chain</fullName>
        </recommendedName>
    </component>
</protein>
<feature type="transmembrane region" description="Helical" evidence="12">
    <location>
        <begin position="35"/>
        <end position="54"/>
    </location>
</feature>
<dbReference type="Proteomes" id="UP001500582">
    <property type="component" value="Unassembled WGS sequence"/>
</dbReference>
<comment type="cofactor">
    <cofactor evidence="11">
        <name>pyruvate</name>
        <dbReference type="ChEBI" id="CHEBI:15361"/>
    </cofactor>
    <text evidence="11">Binds 1 pyruvoyl group covalently per subunit.</text>
</comment>